<dbReference type="PANTHER" id="PTHR30561:SF1">
    <property type="entry name" value="MULTIDRUG TRANSPORTER EMRE"/>
    <property type="match status" value="1"/>
</dbReference>
<accession>A0A0H5PWD1</accession>
<keyword evidence="5 7" id="KW-1133">Transmembrane helix</keyword>
<dbReference type="NCBIfam" id="NF000384">
    <property type="entry name" value="QacCGHJ"/>
    <property type="match status" value="1"/>
</dbReference>
<evidence type="ECO:0000256" key="1">
    <source>
        <dbReference type="ARBA" id="ARBA00004651"/>
    </source>
</evidence>
<reference evidence="8" key="1">
    <citation type="submission" date="2015-06" db="EMBL/GenBank/DDBJ databases">
        <authorList>
            <person name="Joergensen T."/>
        </authorList>
    </citation>
    <scope>NUCLEOTIDE SEQUENCE</scope>
    <source>
        <plasmid evidence="8">pRGRH0087</plasmid>
    </source>
</reference>
<keyword evidence="3" id="KW-1003">Cell membrane</keyword>
<evidence type="ECO:0008006" key="9">
    <source>
        <dbReference type="Google" id="ProtNLM"/>
    </source>
</evidence>
<evidence type="ECO:0000256" key="7">
    <source>
        <dbReference type="SAM" id="Phobius"/>
    </source>
</evidence>
<evidence type="ECO:0000256" key="2">
    <source>
        <dbReference type="ARBA" id="ARBA00022448"/>
    </source>
</evidence>
<dbReference type="Gene3D" id="1.10.3730.20">
    <property type="match status" value="1"/>
</dbReference>
<evidence type="ECO:0000313" key="8">
    <source>
        <dbReference type="EMBL" id="CRY93873.1"/>
    </source>
</evidence>
<dbReference type="InterPro" id="IPR045324">
    <property type="entry name" value="Small_multidrug_res"/>
</dbReference>
<dbReference type="SUPFAM" id="SSF103481">
    <property type="entry name" value="Multidrug resistance efflux transporter EmrE"/>
    <property type="match status" value="1"/>
</dbReference>
<dbReference type="Pfam" id="PF00893">
    <property type="entry name" value="Multi_Drug_Res"/>
    <property type="match status" value="1"/>
</dbReference>
<evidence type="ECO:0000256" key="6">
    <source>
        <dbReference type="ARBA" id="ARBA00023136"/>
    </source>
</evidence>
<sequence length="107" mass="11754">MPYLYLVIAIITEIIGTSFLKTAEGFTKLWPTLGTLISFGICFYFLSVTMKYLPLNVSYATWAGLGLVLTTIVSVVIFKESVNLISIFSIILIIIGVVLLNVFGSSH</sequence>
<dbReference type="InterPro" id="IPR000390">
    <property type="entry name" value="Small_drug/metabolite_transptr"/>
</dbReference>
<protein>
    <recommendedName>
        <fullName evidence="9">Small multidrug resistance protein</fullName>
    </recommendedName>
</protein>
<dbReference type="GO" id="GO:0005886">
    <property type="term" value="C:plasma membrane"/>
    <property type="evidence" value="ECO:0007669"/>
    <property type="project" value="UniProtKB-SubCell"/>
</dbReference>
<dbReference type="AlphaFoldDB" id="A0A0H5PWD1"/>
<keyword evidence="6 7" id="KW-0472">Membrane</keyword>
<proteinExistence type="predicted"/>
<dbReference type="CARD" id="ARO:3007014">
    <property type="molecule name" value="qacJ"/>
    <property type="mechanism identifier" value="ARO:0010000"/>
    <property type="mechanism name" value="antibiotic efflux"/>
</dbReference>
<dbReference type="GO" id="GO:0031460">
    <property type="term" value="P:glycine betaine transport"/>
    <property type="evidence" value="ECO:0007669"/>
    <property type="project" value="TreeGrafter"/>
</dbReference>
<evidence type="ECO:0000256" key="4">
    <source>
        <dbReference type="ARBA" id="ARBA00022692"/>
    </source>
</evidence>
<reference evidence="8" key="2">
    <citation type="submission" date="2015-07" db="EMBL/GenBank/DDBJ databases">
        <title>Plasmids, circular viruses and viroids from rat gut.</title>
        <authorList>
            <person name="Jorgensen T.J."/>
            <person name="Hansen M.A."/>
            <person name="Xu Z."/>
            <person name="Tabak M.A."/>
            <person name="Sorensen S.J."/>
            <person name="Hansen L.H."/>
        </authorList>
    </citation>
    <scope>NUCLEOTIDE SEQUENCE</scope>
    <source>
        <plasmid evidence="8">pRGRH0087</plasmid>
    </source>
</reference>
<geneLocation type="plasmid" evidence="8">
    <name>pRGRH0087</name>
</geneLocation>
<dbReference type="FunFam" id="1.10.3730.20:FF:000001">
    <property type="entry name" value="Quaternary ammonium compound resistance transporter SugE"/>
    <property type="match status" value="1"/>
</dbReference>
<dbReference type="PANTHER" id="PTHR30561">
    <property type="entry name" value="SMR FAMILY PROTON-DEPENDENT DRUG EFFLUX TRANSPORTER SUGE"/>
    <property type="match status" value="1"/>
</dbReference>
<evidence type="ECO:0000256" key="3">
    <source>
        <dbReference type="ARBA" id="ARBA00022475"/>
    </source>
</evidence>
<dbReference type="GO" id="GO:0015220">
    <property type="term" value="F:choline transmembrane transporter activity"/>
    <property type="evidence" value="ECO:0007669"/>
    <property type="project" value="TreeGrafter"/>
</dbReference>
<keyword evidence="4 7" id="KW-0812">Transmembrane</keyword>
<organism evidence="8">
    <name type="scientific">uncultured prokaryote</name>
    <dbReference type="NCBI Taxonomy" id="198431"/>
    <lineage>
        <taxon>unclassified sequences</taxon>
        <taxon>environmental samples</taxon>
    </lineage>
</organism>
<dbReference type="InterPro" id="IPR037185">
    <property type="entry name" value="EmrE-like"/>
</dbReference>
<dbReference type="GO" id="GO:0015199">
    <property type="term" value="F:amino-acid betaine transmembrane transporter activity"/>
    <property type="evidence" value="ECO:0007669"/>
    <property type="project" value="TreeGrafter"/>
</dbReference>
<dbReference type="EMBL" id="LN852778">
    <property type="protein sequence ID" value="CRY93873.1"/>
    <property type="molecule type" value="Genomic_DNA"/>
</dbReference>
<keyword evidence="2" id="KW-0813">Transport</keyword>
<feature type="transmembrane region" description="Helical" evidence="7">
    <location>
        <begin position="59"/>
        <end position="78"/>
    </location>
</feature>
<evidence type="ECO:0000256" key="5">
    <source>
        <dbReference type="ARBA" id="ARBA00022989"/>
    </source>
</evidence>
<comment type="subcellular location">
    <subcellularLocation>
        <location evidence="1">Cell membrane</location>
        <topology evidence="1">Multi-pass membrane protein</topology>
    </subcellularLocation>
</comment>
<keyword evidence="8" id="KW-0614">Plasmid</keyword>
<dbReference type="GO" id="GO:0015297">
    <property type="term" value="F:antiporter activity"/>
    <property type="evidence" value="ECO:0007669"/>
    <property type="project" value="TreeGrafter"/>
</dbReference>
<feature type="transmembrane region" description="Helical" evidence="7">
    <location>
        <begin position="84"/>
        <end position="103"/>
    </location>
</feature>
<name>A0A0H5PWD1_9ZZZZ</name>
<feature type="transmembrane region" description="Helical" evidence="7">
    <location>
        <begin position="29"/>
        <end position="47"/>
    </location>
</feature>
<dbReference type="NCBIfam" id="NF012170">
    <property type="entry name" value="qac_SMR_J"/>
    <property type="match status" value="1"/>
</dbReference>